<dbReference type="Proteomes" id="UP001530400">
    <property type="component" value="Unassembled WGS sequence"/>
</dbReference>
<sequence length="345" mass="40487">MLFQTASYALWNHPTSLLDCYTNGRFDSTKWLKQKQRRHDDEYINVLDLQNNNSNDPPTQHERKKRQKHIILARRSEDGELEEAIPPKESMWYNLYIACPQVQDARFLKKFRRRFRLPYNSFLEFVEDAKENEWFPRWQSKDCTGCESSPLELLILGAFRYLGRGFTFDDIEEATGISEEVHQVFFHKFILVGSTILFDKYVITPTDKDDILAHIHEFVAAGMPGACASSDATHVIHENCAWRLRRNHKGFKSKYCTRTYNMTVNHRRRILGCTCGHPGSWNDKTLVLFDTFIRDIKRGDILNDHIFELFEMKNGEVVRVKYRGVWMLVDNGYHAWANTFDGQSG</sequence>
<reference evidence="2 3" key="1">
    <citation type="submission" date="2024-10" db="EMBL/GenBank/DDBJ databases">
        <title>Updated reference genomes for cyclostephanoid diatoms.</title>
        <authorList>
            <person name="Roberts W.R."/>
            <person name="Alverson A.J."/>
        </authorList>
    </citation>
    <scope>NUCLEOTIDE SEQUENCE [LARGE SCALE GENOMIC DNA]</scope>
    <source>
        <strain evidence="2 3">AJA010-31</strain>
    </source>
</reference>
<evidence type="ECO:0000256" key="1">
    <source>
        <dbReference type="SAM" id="MobiDB-lite"/>
    </source>
</evidence>
<dbReference type="EMBL" id="JALLPJ020000955">
    <property type="protein sequence ID" value="KAL3779082.1"/>
    <property type="molecule type" value="Genomic_DNA"/>
</dbReference>
<feature type="compositionally biased region" description="Polar residues" evidence="1">
    <location>
        <begin position="48"/>
        <end position="58"/>
    </location>
</feature>
<dbReference type="PANTHER" id="PTHR47150">
    <property type="entry name" value="OS12G0169200 PROTEIN"/>
    <property type="match status" value="1"/>
</dbReference>
<accession>A0ABD3NTD5</accession>
<evidence type="ECO:0000313" key="2">
    <source>
        <dbReference type="EMBL" id="KAL3779082.1"/>
    </source>
</evidence>
<comment type="caution">
    <text evidence="2">The sequence shown here is derived from an EMBL/GenBank/DDBJ whole genome shotgun (WGS) entry which is preliminary data.</text>
</comment>
<protein>
    <recommendedName>
        <fullName evidence="4">DDE Tnp4 domain-containing protein</fullName>
    </recommendedName>
</protein>
<evidence type="ECO:0000313" key="3">
    <source>
        <dbReference type="Proteomes" id="UP001530400"/>
    </source>
</evidence>
<keyword evidence="3" id="KW-1185">Reference proteome</keyword>
<proteinExistence type="predicted"/>
<name>A0ABD3NTD5_9STRA</name>
<dbReference type="PANTHER" id="PTHR47150:SF5">
    <property type="entry name" value="OS07G0546750 PROTEIN"/>
    <property type="match status" value="1"/>
</dbReference>
<gene>
    <name evidence="2" type="ORF">ACHAWO_003785</name>
</gene>
<organism evidence="2 3">
    <name type="scientific">Cyclotella atomus</name>
    <dbReference type="NCBI Taxonomy" id="382360"/>
    <lineage>
        <taxon>Eukaryota</taxon>
        <taxon>Sar</taxon>
        <taxon>Stramenopiles</taxon>
        <taxon>Ochrophyta</taxon>
        <taxon>Bacillariophyta</taxon>
        <taxon>Coscinodiscophyceae</taxon>
        <taxon>Thalassiosirophycidae</taxon>
        <taxon>Stephanodiscales</taxon>
        <taxon>Stephanodiscaceae</taxon>
        <taxon>Cyclotella</taxon>
    </lineage>
</organism>
<evidence type="ECO:0008006" key="4">
    <source>
        <dbReference type="Google" id="ProtNLM"/>
    </source>
</evidence>
<dbReference type="AlphaFoldDB" id="A0ABD3NTD5"/>
<feature type="region of interest" description="Disordered" evidence="1">
    <location>
        <begin position="48"/>
        <end position="67"/>
    </location>
</feature>